<dbReference type="GO" id="GO:0004399">
    <property type="term" value="F:histidinol dehydrogenase activity"/>
    <property type="evidence" value="ECO:0007669"/>
    <property type="project" value="UniProtKB-UniRule"/>
</dbReference>
<organism evidence="11 12">
    <name type="scientific">Desulfonatronum thiosulfatophilum</name>
    <dbReference type="NCBI Taxonomy" id="617002"/>
    <lineage>
        <taxon>Bacteria</taxon>
        <taxon>Pseudomonadati</taxon>
        <taxon>Thermodesulfobacteriota</taxon>
        <taxon>Desulfovibrionia</taxon>
        <taxon>Desulfovibrionales</taxon>
        <taxon>Desulfonatronaceae</taxon>
        <taxon>Desulfonatronum</taxon>
    </lineage>
</organism>
<dbReference type="RefSeq" id="WP_092123492.1">
    <property type="nucleotide sequence ID" value="NZ_FMXO01000020.1"/>
</dbReference>
<dbReference type="PANTHER" id="PTHR21256">
    <property type="entry name" value="HISTIDINOL DEHYDROGENASE HDH"/>
    <property type="match status" value="1"/>
</dbReference>
<dbReference type="NCBIfam" id="TIGR00069">
    <property type="entry name" value="hisD"/>
    <property type="match status" value="1"/>
</dbReference>
<dbReference type="EC" id="1.1.1.23" evidence="5"/>
<comment type="cofactor">
    <cofactor evidence="5 9">
        <name>Zn(2+)</name>
        <dbReference type="ChEBI" id="CHEBI:29105"/>
    </cofactor>
    <text evidence="5 9">Binds 1 zinc ion per subunit.</text>
</comment>
<dbReference type="Gene3D" id="1.20.5.1300">
    <property type="match status" value="1"/>
</dbReference>
<reference evidence="11 12" key="1">
    <citation type="submission" date="2016-10" db="EMBL/GenBank/DDBJ databases">
        <authorList>
            <person name="de Groot N.N."/>
        </authorList>
    </citation>
    <scope>NUCLEOTIDE SEQUENCE [LARGE SCALE GENOMIC DNA]</scope>
    <source>
        <strain evidence="11 12">ASO4-2</strain>
    </source>
</reference>
<dbReference type="FunFam" id="3.40.50.1980:FF:000001">
    <property type="entry name" value="Histidinol dehydrogenase"/>
    <property type="match status" value="1"/>
</dbReference>
<feature type="active site" description="Proton acceptor" evidence="5 7">
    <location>
        <position position="332"/>
    </location>
</feature>
<evidence type="ECO:0000256" key="1">
    <source>
        <dbReference type="ARBA" id="ARBA00010178"/>
    </source>
</evidence>
<dbReference type="InterPro" id="IPR012131">
    <property type="entry name" value="Hstdl_DH"/>
</dbReference>
<comment type="pathway">
    <text evidence="5">Amino-acid biosynthesis; L-histidine biosynthesis; L-histidine from 5-phospho-alpha-D-ribose 1-diphosphate: step 9/9.</text>
</comment>
<evidence type="ECO:0000313" key="12">
    <source>
        <dbReference type="Proteomes" id="UP000198771"/>
    </source>
</evidence>
<dbReference type="HAMAP" id="MF_01024">
    <property type="entry name" value="HisD"/>
    <property type="match status" value="1"/>
</dbReference>
<dbReference type="InterPro" id="IPR016161">
    <property type="entry name" value="Ald_DH/histidinol_DH"/>
</dbReference>
<feature type="active site" description="Proton acceptor" evidence="5 7">
    <location>
        <position position="333"/>
    </location>
</feature>
<feature type="binding site" evidence="5 8">
    <location>
        <position position="333"/>
    </location>
    <ligand>
        <name>substrate</name>
    </ligand>
</feature>
<evidence type="ECO:0000256" key="6">
    <source>
        <dbReference type="PIRNR" id="PIRNR000099"/>
    </source>
</evidence>
<comment type="catalytic activity">
    <reaction evidence="5">
        <text>L-histidinol + 2 NAD(+) + H2O = L-histidine + 2 NADH + 3 H(+)</text>
        <dbReference type="Rhea" id="RHEA:20641"/>
        <dbReference type="ChEBI" id="CHEBI:15377"/>
        <dbReference type="ChEBI" id="CHEBI:15378"/>
        <dbReference type="ChEBI" id="CHEBI:57540"/>
        <dbReference type="ChEBI" id="CHEBI:57595"/>
        <dbReference type="ChEBI" id="CHEBI:57699"/>
        <dbReference type="ChEBI" id="CHEBI:57945"/>
        <dbReference type="EC" id="1.1.1.23"/>
    </reaction>
</comment>
<comment type="caution">
    <text evidence="5">Lacks conserved residue(s) required for the propagation of feature annotation.</text>
</comment>
<evidence type="ECO:0000256" key="5">
    <source>
        <dbReference type="HAMAP-Rule" id="MF_01024"/>
    </source>
</evidence>
<gene>
    <name evidence="5" type="primary">hisD</name>
    <name evidence="11" type="ORF">SAMN05660653_02985</name>
</gene>
<dbReference type="InterPro" id="IPR022695">
    <property type="entry name" value="Histidinol_DH_monofunct"/>
</dbReference>
<evidence type="ECO:0000256" key="4">
    <source>
        <dbReference type="ARBA" id="ARBA00023002"/>
    </source>
</evidence>
<dbReference type="Gene3D" id="3.40.50.1980">
    <property type="entry name" value="Nitrogenase molybdenum iron protein domain"/>
    <property type="match status" value="2"/>
</dbReference>
<sequence>MPCRELQYTSKSDWKALNDRLKGRWSTDIAMEQRVRDILDQVRDQGDAVLVDYTRRFDCPEFQKELIAIPTDNLSRALGAIPATDRAILETTIRNVREFHEQQKQRSWFQTRPDGTILGQMVRPVERVGLYVPGGQGGTTPLISSMIMNAVPALVAGVDAVAVVSPPRADGTLDDYLLATAALLNISEIYRLGSAWAIAALAHGTETVPPVDVIAGPGNIYVTTAKRLLVGHVGIDMIAGPSEIAILADDTANPEWLAADMLSQAEHDPLAASILISPSSGLLARVKTALEDQLEKLPRAETARQSLQDWGALIQAPSMETGAELVNLLAPEHLELCVADPWQLLGRIRNAGAIFMGHHCPEPVGDYFAGPNHVLPTLGTARFASGLSVDNFIKKSNIIATSCEYISTHAKDIARLATLEGLDAHARSVLERLPRSTG</sequence>
<dbReference type="CDD" id="cd06572">
    <property type="entry name" value="Histidinol_dh"/>
    <property type="match status" value="1"/>
</dbReference>
<dbReference type="PRINTS" id="PR00083">
    <property type="entry name" value="HOLDHDRGNASE"/>
</dbReference>
<comment type="function">
    <text evidence="5">Catalyzes the sequential NAD-dependent oxidations of L-histidinol to L-histidinaldehyde and then to L-histidine.</text>
</comment>
<evidence type="ECO:0000256" key="2">
    <source>
        <dbReference type="ARBA" id="ARBA00022723"/>
    </source>
</evidence>
<keyword evidence="2 5" id="KW-0479">Metal-binding</keyword>
<dbReference type="SUPFAM" id="SSF53720">
    <property type="entry name" value="ALDH-like"/>
    <property type="match status" value="1"/>
</dbReference>
<dbReference type="PROSITE" id="PS00611">
    <property type="entry name" value="HISOL_DEHYDROGENASE"/>
    <property type="match status" value="1"/>
</dbReference>
<feature type="binding site" evidence="5 9">
    <location>
        <position position="366"/>
    </location>
    <ligand>
        <name>Zn(2+)</name>
        <dbReference type="ChEBI" id="CHEBI:29105"/>
    </ligand>
</feature>
<keyword evidence="5" id="KW-0520">NAD</keyword>
<dbReference type="GO" id="GO:0000105">
    <property type="term" value="P:L-histidine biosynthetic process"/>
    <property type="evidence" value="ECO:0007669"/>
    <property type="project" value="UniProtKB-UniRule"/>
</dbReference>
<dbReference type="Pfam" id="PF00815">
    <property type="entry name" value="Histidinol_dh"/>
    <property type="match status" value="1"/>
</dbReference>
<dbReference type="OrthoDB" id="9805269at2"/>
<dbReference type="GO" id="GO:0008270">
    <property type="term" value="F:zinc ion binding"/>
    <property type="evidence" value="ECO:0007669"/>
    <property type="project" value="UniProtKB-UniRule"/>
</dbReference>
<dbReference type="STRING" id="617002.SAMN05660653_02985"/>
<comment type="similarity">
    <text evidence="1 5 6 10">Belongs to the histidinol dehydrogenase family.</text>
</comment>
<feature type="binding site" evidence="5 9">
    <location>
        <position position="425"/>
    </location>
    <ligand>
        <name>Zn(2+)</name>
        <dbReference type="ChEBI" id="CHEBI:29105"/>
    </ligand>
</feature>
<keyword evidence="4 5" id="KW-0560">Oxidoreductase</keyword>
<dbReference type="InterPro" id="IPR001692">
    <property type="entry name" value="Histidinol_DH_CS"/>
</dbReference>
<feature type="binding site" evidence="5 8">
    <location>
        <position position="267"/>
    </location>
    <ligand>
        <name>substrate</name>
    </ligand>
</feature>
<evidence type="ECO:0000256" key="9">
    <source>
        <dbReference type="PIRSR" id="PIRSR000099-4"/>
    </source>
</evidence>
<dbReference type="UniPathway" id="UPA00031">
    <property type="reaction ID" value="UER00014"/>
</dbReference>
<dbReference type="EMBL" id="FMXO01000020">
    <property type="protein sequence ID" value="SDB58915.1"/>
    <property type="molecule type" value="Genomic_DNA"/>
</dbReference>
<dbReference type="GO" id="GO:0051287">
    <property type="term" value="F:NAD binding"/>
    <property type="evidence" value="ECO:0007669"/>
    <property type="project" value="InterPro"/>
</dbReference>
<dbReference type="PANTHER" id="PTHR21256:SF2">
    <property type="entry name" value="HISTIDINE BIOSYNTHESIS TRIFUNCTIONAL PROTEIN"/>
    <property type="match status" value="1"/>
</dbReference>
<proteinExistence type="inferred from homology"/>
<keyword evidence="3 5" id="KW-0862">Zinc</keyword>
<evidence type="ECO:0000256" key="7">
    <source>
        <dbReference type="PIRSR" id="PIRSR000099-1"/>
    </source>
</evidence>
<feature type="binding site" evidence="5 8">
    <location>
        <position position="425"/>
    </location>
    <ligand>
        <name>substrate</name>
    </ligand>
</feature>
<accession>A0A1G6EPU5</accession>
<feature type="binding site" evidence="5 8">
    <location>
        <position position="264"/>
    </location>
    <ligand>
        <name>substrate</name>
    </ligand>
</feature>
<evidence type="ECO:0000256" key="8">
    <source>
        <dbReference type="PIRSR" id="PIRSR000099-3"/>
    </source>
</evidence>
<feature type="binding site" evidence="5 9">
    <location>
        <position position="267"/>
    </location>
    <ligand>
        <name>Zn(2+)</name>
        <dbReference type="ChEBI" id="CHEBI:29105"/>
    </ligand>
</feature>
<keyword evidence="12" id="KW-1185">Reference proteome</keyword>
<feature type="binding site" evidence="5 8">
    <location>
        <position position="420"/>
    </location>
    <ligand>
        <name>substrate</name>
    </ligand>
</feature>
<dbReference type="Proteomes" id="UP000198771">
    <property type="component" value="Unassembled WGS sequence"/>
</dbReference>
<evidence type="ECO:0000256" key="3">
    <source>
        <dbReference type="ARBA" id="ARBA00022833"/>
    </source>
</evidence>
<name>A0A1G6EPU5_9BACT</name>
<feature type="binding site" evidence="5 8">
    <location>
        <position position="242"/>
    </location>
    <ligand>
        <name>substrate</name>
    </ligand>
</feature>
<protein>
    <recommendedName>
        <fullName evidence="5">Histidinol dehydrogenase</fullName>
        <shortName evidence="5">HDH</shortName>
        <ecNumber evidence="5">1.1.1.23</ecNumber>
    </recommendedName>
</protein>
<dbReference type="GO" id="GO:0005829">
    <property type="term" value="C:cytosol"/>
    <property type="evidence" value="ECO:0007669"/>
    <property type="project" value="TreeGrafter"/>
</dbReference>
<feature type="binding site" evidence="5 9">
    <location>
        <position position="264"/>
    </location>
    <ligand>
        <name>Zn(2+)</name>
        <dbReference type="ChEBI" id="CHEBI:29105"/>
    </ligand>
</feature>
<keyword evidence="5" id="KW-0028">Amino-acid biosynthesis</keyword>
<feature type="binding site" evidence="5 8">
    <location>
        <position position="366"/>
    </location>
    <ligand>
        <name>substrate</name>
    </ligand>
</feature>
<evidence type="ECO:0000313" key="11">
    <source>
        <dbReference type="EMBL" id="SDB58915.1"/>
    </source>
</evidence>
<dbReference type="AlphaFoldDB" id="A0A1G6EPU5"/>
<keyword evidence="5" id="KW-0368">Histidine biosynthesis</keyword>
<dbReference type="PIRSF" id="PIRSF000099">
    <property type="entry name" value="Histidinol_dh"/>
    <property type="match status" value="1"/>
</dbReference>
<evidence type="ECO:0000256" key="10">
    <source>
        <dbReference type="RuleBase" id="RU004175"/>
    </source>
</evidence>